<name>A0ABS0D2T8_9NOCA</name>
<dbReference type="SUPFAM" id="SSF52777">
    <property type="entry name" value="CoA-dependent acyltransferases"/>
    <property type="match status" value="1"/>
</dbReference>
<feature type="non-terminal residue" evidence="2">
    <location>
        <position position="201"/>
    </location>
</feature>
<dbReference type="Pfam" id="PF00668">
    <property type="entry name" value="Condensation"/>
    <property type="match status" value="1"/>
</dbReference>
<dbReference type="EMBL" id="JADLQX010000201">
    <property type="protein sequence ID" value="MBF6303144.1"/>
    <property type="molecule type" value="Genomic_DNA"/>
</dbReference>
<comment type="caution">
    <text evidence="2">The sequence shown here is derived from an EMBL/GenBank/DDBJ whole genome shotgun (WGS) entry which is preliminary data.</text>
</comment>
<dbReference type="InterPro" id="IPR023213">
    <property type="entry name" value="CAT-like_dom_sf"/>
</dbReference>
<feature type="domain" description="Condensation" evidence="1">
    <location>
        <begin position="3"/>
        <end position="188"/>
    </location>
</feature>
<dbReference type="Proteomes" id="UP000702209">
    <property type="component" value="Unassembled WGS sequence"/>
</dbReference>
<gene>
    <name evidence="2" type="ORF">IU459_37470</name>
</gene>
<proteinExistence type="predicted"/>
<organism evidence="2 3">
    <name type="scientific">Nocardia amamiensis</name>
    <dbReference type="NCBI Taxonomy" id="404578"/>
    <lineage>
        <taxon>Bacteria</taxon>
        <taxon>Bacillati</taxon>
        <taxon>Actinomycetota</taxon>
        <taxon>Actinomycetes</taxon>
        <taxon>Mycobacteriales</taxon>
        <taxon>Nocardiaceae</taxon>
        <taxon>Nocardia</taxon>
    </lineage>
</organism>
<dbReference type="Gene3D" id="3.30.559.10">
    <property type="entry name" value="Chloramphenicol acetyltransferase-like domain"/>
    <property type="match status" value="1"/>
</dbReference>
<evidence type="ECO:0000313" key="3">
    <source>
        <dbReference type="Proteomes" id="UP000702209"/>
    </source>
</evidence>
<dbReference type="PANTHER" id="PTHR45527:SF1">
    <property type="entry name" value="FATTY ACID SYNTHASE"/>
    <property type="match status" value="1"/>
</dbReference>
<protein>
    <recommendedName>
        <fullName evidence="1">Condensation domain-containing protein</fullName>
    </recommendedName>
</protein>
<sequence length="201" mass="22000">ERVPLSLAQQRMWFINQFDPTVPTYNLPFVVRMRGQVDLDALSAALLDVIERQQSLRTIFPESGDGGYQQVVPVDQVDLGIAVQPIDEAELYGALAEFAARGFDVTFELPIRMRVFAVTGGRGNGAPDYAVAFVLHHIAADGFSFGPLARDVAAAYLARTAGEAPNWAPLPVQYQDFSVWQRELLGAEADPGSMAAREIAY</sequence>
<evidence type="ECO:0000313" key="2">
    <source>
        <dbReference type="EMBL" id="MBF6303144.1"/>
    </source>
</evidence>
<dbReference type="PANTHER" id="PTHR45527">
    <property type="entry name" value="NONRIBOSOMAL PEPTIDE SYNTHETASE"/>
    <property type="match status" value="1"/>
</dbReference>
<dbReference type="InterPro" id="IPR001242">
    <property type="entry name" value="Condensation_dom"/>
</dbReference>
<reference evidence="2 3" key="1">
    <citation type="submission" date="2020-10" db="EMBL/GenBank/DDBJ databases">
        <title>Identification of Nocardia species via Next-generation sequencing and recognition of intraspecies genetic diversity.</title>
        <authorList>
            <person name="Li P."/>
            <person name="Li P."/>
            <person name="Lu B."/>
        </authorList>
    </citation>
    <scope>NUCLEOTIDE SEQUENCE [LARGE SCALE GENOMIC DNA]</scope>
    <source>
        <strain evidence="2 3">BJ06-0157</strain>
    </source>
</reference>
<dbReference type="RefSeq" id="WP_228839068.1">
    <property type="nucleotide sequence ID" value="NZ_JADLQX010000201.1"/>
</dbReference>
<evidence type="ECO:0000259" key="1">
    <source>
        <dbReference type="Pfam" id="PF00668"/>
    </source>
</evidence>
<keyword evidence="3" id="KW-1185">Reference proteome</keyword>
<accession>A0ABS0D2T8</accession>
<feature type="non-terminal residue" evidence="2">
    <location>
        <position position="1"/>
    </location>
</feature>